<evidence type="ECO:0000256" key="7">
    <source>
        <dbReference type="ARBA" id="ARBA00023098"/>
    </source>
</evidence>
<dbReference type="GO" id="GO:0008654">
    <property type="term" value="P:phospholipid biosynthetic process"/>
    <property type="evidence" value="ECO:0007669"/>
    <property type="project" value="UniProtKB-KW"/>
</dbReference>
<sequence length="347" mass="38136">MEKVFASPMTYRQGKNVVWNHLEDILAFGAKGLLVTDRFVYQMIGEKLLKELTDRGGDLAFWLVEEPRIEQGFDYVVALGGGRAIDLGKALAFENNLRCVVIPTAASTDAPTSRISVSYIEGHFEKYNYYRQSPDLVLVDTAILINSPVQFLKAGIADGLSTFVEARTVRENAGVNTLGTVPTLAAEAIAEKCQQVLLAFAEAAVEANEKGTVTPAFEAVVEANTLLSGIGFESGGLSIAHALHNGMVSLWGSEIKGSHGQIIALTTLQHLQSEGRDAELKKYRKLFESLGLPTSYEDLSLFPSAEELKRVTELAFSFEDGIIRSQAPVTRERIYRSLLDYRKTREI</sequence>
<keyword evidence="8" id="KW-0594">Phospholipid biosynthesis</keyword>
<gene>
    <name evidence="10" type="ORF">RV00_GL003044</name>
</gene>
<dbReference type="Proteomes" id="UP000183700">
    <property type="component" value="Unassembled WGS sequence"/>
</dbReference>
<keyword evidence="7" id="KW-0443">Lipid metabolism</keyword>
<keyword evidence="1" id="KW-0963">Cytoplasm</keyword>
<name>A0A1L8STG8_9ENTE</name>
<evidence type="ECO:0000256" key="8">
    <source>
        <dbReference type="ARBA" id="ARBA00023209"/>
    </source>
</evidence>
<dbReference type="RefSeq" id="WP_071862800.1">
    <property type="nucleotide sequence ID" value="NZ_JBHLVS010000012.1"/>
</dbReference>
<keyword evidence="2" id="KW-0444">Lipid biosynthesis</keyword>
<keyword evidence="4" id="KW-0521">NADP</keyword>
<dbReference type="SUPFAM" id="SSF56796">
    <property type="entry name" value="Dehydroquinate synthase-like"/>
    <property type="match status" value="1"/>
</dbReference>
<keyword evidence="5" id="KW-0560">Oxidoreductase</keyword>
<dbReference type="STRING" id="319970.RV00_GL003044"/>
<proteinExistence type="predicted"/>
<evidence type="ECO:0000256" key="9">
    <source>
        <dbReference type="ARBA" id="ARBA00023264"/>
    </source>
</evidence>
<evidence type="ECO:0000256" key="2">
    <source>
        <dbReference type="ARBA" id="ARBA00022516"/>
    </source>
</evidence>
<dbReference type="Gene3D" id="3.40.50.1970">
    <property type="match status" value="1"/>
</dbReference>
<organism evidence="10 11">
    <name type="scientific">Enterococcus devriesei</name>
    <dbReference type="NCBI Taxonomy" id="319970"/>
    <lineage>
        <taxon>Bacteria</taxon>
        <taxon>Bacillati</taxon>
        <taxon>Bacillota</taxon>
        <taxon>Bacilli</taxon>
        <taxon>Lactobacillales</taxon>
        <taxon>Enterococcaceae</taxon>
        <taxon>Enterococcus</taxon>
    </lineage>
</organism>
<accession>A0A1L8STG8</accession>
<dbReference type="Gene3D" id="1.20.1090.10">
    <property type="entry name" value="Dehydroquinate synthase-like - alpha domain"/>
    <property type="match status" value="1"/>
</dbReference>
<protein>
    <submittedName>
        <fullName evidence="10">Uncharacterized protein</fullName>
    </submittedName>
</protein>
<comment type="caution">
    <text evidence="10">The sequence shown here is derived from an EMBL/GenBank/DDBJ whole genome shotgun (WGS) entry which is preliminary data.</text>
</comment>
<evidence type="ECO:0000256" key="1">
    <source>
        <dbReference type="ARBA" id="ARBA00022490"/>
    </source>
</evidence>
<evidence type="ECO:0000313" key="11">
    <source>
        <dbReference type="Proteomes" id="UP000183700"/>
    </source>
</evidence>
<dbReference type="OrthoDB" id="5198708at2"/>
<reference evidence="10 11" key="1">
    <citation type="submission" date="2014-12" db="EMBL/GenBank/DDBJ databases">
        <title>Draft genome sequences of 29 type strains of Enterococci.</title>
        <authorList>
            <person name="Zhong Z."/>
            <person name="Sun Z."/>
            <person name="Liu W."/>
            <person name="Zhang W."/>
            <person name="Zhang H."/>
        </authorList>
    </citation>
    <scope>NUCLEOTIDE SEQUENCE [LARGE SCALE GENOMIC DNA]</scope>
    <source>
        <strain evidence="10 11">DSM 22802</strain>
    </source>
</reference>
<dbReference type="GO" id="GO:0046872">
    <property type="term" value="F:metal ion binding"/>
    <property type="evidence" value="ECO:0007669"/>
    <property type="project" value="UniProtKB-KW"/>
</dbReference>
<dbReference type="PANTHER" id="PTHR43616:SF5">
    <property type="entry name" value="GLYCEROL DEHYDROGENASE 1"/>
    <property type="match status" value="1"/>
</dbReference>
<evidence type="ECO:0000256" key="6">
    <source>
        <dbReference type="ARBA" id="ARBA00023027"/>
    </source>
</evidence>
<dbReference type="PANTHER" id="PTHR43616">
    <property type="entry name" value="GLYCEROL DEHYDROGENASE"/>
    <property type="match status" value="1"/>
</dbReference>
<evidence type="ECO:0000256" key="5">
    <source>
        <dbReference type="ARBA" id="ARBA00023002"/>
    </source>
</evidence>
<keyword evidence="9" id="KW-1208">Phospholipid metabolism</keyword>
<dbReference type="CDD" id="cd08170">
    <property type="entry name" value="GlyDH"/>
    <property type="match status" value="1"/>
</dbReference>
<keyword evidence="6" id="KW-0520">NAD</keyword>
<keyword evidence="11" id="KW-1185">Reference proteome</keyword>
<evidence type="ECO:0000256" key="4">
    <source>
        <dbReference type="ARBA" id="ARBA00022857"/>
    </source>
</evidence>
<dbReference type="GO" id="GO:0016614">
    <property type="term" value="F:oxidoreductase activity, acting on CH-OH group of donors"/>
    <property type="evidence" value="ECO:0007669"/>
    <property type="project" value="InterPro"/>
</dbReference>
<keyword evidence="3" id="KW-0479">Metal-binding</keyword>
<dbReference type="InterPro" id="IPR016205">
    <property type="entry name" value="Glycerol_DH"/>
</dbReference>
<dbReference type="InterPro" id="IPR032837">
    <property type="entry name" value="G1PDH"/>
</dbReference>
<dbReference type="Pfam" id="PF13685">
    <property type="entry name" value="Fe-ADH_2"/>
    <property type="match status" value="1"/>
</dbReference>
<dbReference type="EMBL" id="JXKM01000008">
    <property type="protein sequence ID" value="OJG35213.1"/>
    <property type="molecule type" value="Genomic_DNA"/>
</dbReference>
<dbReference type="AlphaFoldDB" id="A0A1L8STG8"/>
<evidence type="ECO:0000256" key="3">
    <source>
        <dbReference type="ARBA" id="ARBA00022723"/>
    </source>
</evidence>
<evidence type="ECO:0000313" key="10">
    <source>
        <dbReference type="EMBL" id="OJG35213.1"/>
    </source>
</evidence>